<evidence type="ECO:0000313" key="2">
    <source>
        <dbReference type="Proteomes" id="UP000276133"/>
    </source>
</evidence>
<dbReference type="PANTHER" id="PTHR14817:SF2">
    <property type="entry name" value="COILED-COIL DOMAIN-CONTAINING PROTEIN 15"/>
    <property type="match status" value="1"/>
</dbReference>
<protein>
    <submittedName>
        <fullName evidence="1">Coiled-coil domain-containing 15-like</fullName>
    </submittedName>
</protein>
<dbReference type="InterPro" id="IPR037693">
    <property type="entry name" value="CCDC15"/>
</dbReference>
<gene>
    <name evidence="1" type="ORF">BpHYR1_009746</name>
</gene>
<comment type="caution">
    <text evidence="1">The sequence shown here is derived from an EMBL/GenBank/DDBJ whole genome shotgun (WGS) entry which is preliminary data.</text>
</comment>
<accession>A0A3M7SBY7</accession>
<dbReference type="GO" id="GO:0005813">
    <property type="term" value="C:centrosome"/>
    <property type="evidence" value="ECO:0007669"/>
    <property type="project" value="TreeGrafter"/>
</dbReference>
<name>A0A3M7SBY7_BRAPC</name>
<dbReference type="Proteomes" id="UP000276133">
    <property type="component" value="Unassembled WGS sequence"/>
</dbReference>
<dbReference type="EMBL" id="REGN01001678">
    <property type="protein sequence ID" value="RNA33157.1"/>
    <property type="molecule type" value="Genomic_DNA"/>
</dbReference>
<dbReference type="OrthoDB" id="10007210at2759"/>
<dbReference type="AlphaFoldDB" id="A0A3M7SBY7"/>
<reference evidence="1 2" key="1">
    <citation type="journal article" date="2018" name="Sci. Rep.">
        <title>Genomic signatures of local adaptation to the degree of environmental predictability in rotifers.</title>
        <authorList>
            <person name="Franch-Gras L."/>
            <person name="Hahn C."/>
            <person name="Garcia-Roger E.M."/>
            <person name="Carmona M.J."/>
            <person name="Serra M."/>
            <person name="Gomez A."/>
        </authorList>
    </citation>
    <scope>NUCLEOTIDE SEQUENCE [LARGE SCALE GENOMIC DNA]</scope>
    <source>
        <strain evidence="1">HYR1</strain>
    </source>
</reference>
<dbReference type="PANTHER" id="PTHR14817">
    <property type="entry name" value="COILED-COIL DOMAIN-CONTAINING PROTEIN 15"/>
    <property type="match status" value="1"/>
</dbReference>
<proteinExistence type="predicted"/>
<organism evidence="1 2">
    <name type="scientific">Brachionus plicatilis</name>
    <name type="common">Marine rotifer</name>
    <name type="synonym">Brachionus muelleri</name>
    <dbReference type="NCBI Taxonomy" id="10195"/>
    <lineage>
        <taxon>Eukaryota</taxon>
        <taxon>Metazoa</taxon>
        <taxon>Spiralia</taxon>
        <taxon>Gnathifera</taxon>
        <taxon>Rotifera</taxon>
        <taxon>Eurotatoria</taxon>
        <taxon>Monogononta</taxon>
        <taxon>Pseudotrocha</taxon>
        <taxon>Ploima</taxon>
        <taxon>Brachionidae</taxon>
        <taxon>Brachionus</taxon>
    </lineage>
</organism>
<evidence type="ECO:0000313" key="1">
    <source>
        <dbReference type="EMBL" id="RNA33157.1"/>
    </source>
</evidence>
<keyword evidence="2" id="KW-1185">Reference proteome</keyword>
<sequence>MSSTTTKISYNGSRKSGPRVFEKNKVVEVPFEENPFENAAIESEKIENKLEHDRLRLIDFNKKVRERIRAYRFAERKLEQDAQLIIHKKAVLYSCKKKNCHLKRPKSALDLSQASKSTTSFTCSEDNLSNFALKTIENDTNKREQYKKRIKSTRKIYSNRERDQVRSELVIKNFKTEAAQNVPKKTEKKKLNTKSNVKIEKNEECVHAPKMDSNQELKIFVSQDPEKEHPVLCKPKLARKLAGCQKAGQSKLENYIGYMKEVLREKSSLNKMQIPPICQCHLNSGSNSPLIWEIDFTKCANNCLFYQNPKEYARVLFSLTDRSLIEREKLAKFDSLIDF</sequence>